<sequence>MNITFGDKKLRKIANDQRKCFQELGQLRGKKLLQRLSDLRVAETLEDVRHLPGRFHELVGDRKGQWACDLDHPYRLIFKPHENPIPTDEHGKYIWVEILGVEVIEIKDYH</sequence>
<evidence type="ECO:0000313" key="1">
    <source>
        <dbReference type="EMBL" id="REC66638.1"/>
    </source>
</evidence>
<gene>
    <name evidence="1" type="ORF">DRF58_16265</name>
</gene>
<dbReference type="SUPFAM" id="SSF143011">
    <property type="entry name" value="RelE-like"/>
    <property type="match status" value="1"/>
</dbReference>
<dbReference type="RefSeq" id="WP_116036930.1">
    <property type="nucleotide sequence ID" value="NZ_JBHLVV010000042.1"/>
</dbReference>
<comment type="caution">
    <text evidence="1">The sequence shown here is derived from an EMBL/GenBank/DDBJ whole genome shotgun (WGS) entry which is preliminary data.</text>
</comment>
<reference evidence="1 2" key="1">
    <citation type="journal article" date="2006" name="Int. J. Syst. Evol. Microbiol.">
        <title>Chryseobacterium hispanicum sp. nov., isolated from the drinking water distribution system of Sevilla, Spain.</title>
        <authorList>
            <person name="Gallego V."/>
            <person name="Garcia M.T."/>
            <person name="Ventosa A."/>
        </authorList>
    </citation>
    <scope>NUCLEOTIDE SEQUENCE [LARGE SCALE GENOMIC DNA]</scope>
    <source>
        <strain evidence="1 2">KCTC 22104</strain>
    </source>
</reference>
<dbReference type="InterPro" id="IPR007711">
    <property type="entry name" value="HigB-1"/>
</dbReference>
<dbReference type="InterPro" id="IPR035093">
    <property type="entry name" value="RelE/ParE_toxin_dom_sf"/>
</dbReference>
<proteinExistence type="predicted"/>
<dbReference type="AlphaFoldDB" id="A0A3D9CLN1"/>
<dbReference type="Proteomes" id="UP000256326">
    <property type="component" value="Unassembled WGS sequence"/>
</dbReference>
<accession>A0A3D9CLN1</accession>
<organism evidence="1 2">
    <name type="scientific">Epilithonimonas hispanica</name>
    <dbReference type="NCBI Taxonomy" id="358687"/>
    <lineage>
        <taxon>Bacteria</taxon>
        <taxon>Pseudomonadati</taxon>
        <taxon>Bacteroidota</taxon>
        <taxon>Flavobacteriia</taxon>
        <taxon>Flavobacteriales</taxon>
        <taxon>Weeksellaceae</taxon>
        <taxon>Chryseobacterium group</taxon>
        <taxon>Epilithonimonas</taxon>
    </lineage>
</organism>
<dbReference type="Gene3D" id="3.30.2310.20">
    <property type="entry name" value="RelE-like"/>
    <property type="match status" value="1"/>
</dbReference>
<dbReference type="Pfam" id="PF05015">
    <property type="entry name" value="HigB-like_toxin"/>
    <property type="match status" value="1"/>
</dbReference>
<dbReference type="OrthoDB" id="9801026at2"/>
<dbReference type="EMBL" id="QNUG01000055">
    <property type="protein sequence ID" value="REC66638.1"/>
    <property type="molecule type" value="Genomic_DNA"/>
</dbReference>
<keyword evidence="2" id="KW-1185">Reference proteome</keyword>
<name>A0A3D9CLN1_9FLAO</name>
<evidence type="ECO:0000313" key="2">
    <source>
        <dbReference type="Proteomes" id="UP000256326"/>
    </source>
</evidence>
<protein>
    <submittedName>
        <fullName evidence="1">Killer suppression protein HigA</fullName>
    </submittedName>
</protein>